<proteinExistence type="predicted"/>
<reference evidence="1" key="1">
    <citation type="submission" date="2023-03" db="EMBL/GenBank/DDBJ databases">
        <title>Amycolatopsis taiwanensis NBRC 103393.</title>
        <authorList>
            <person name="Ichikawa N."/>
            <person name="Sato H."/>
            <person name="Tonouchi N."/>
        </authorList>
    </citation>
    <scope>NUCLEOTIDE SEQUENCE</scope>
    <source>
        <strain evidence="1">NBRC 103393</strain>
    </source>
</reference>
<accession>A0A9W6QXR4</accession>
<name>A0A9W6QXR4_9PSEU</name>
<organism evidence="1 2">
    <name type="scientific">Amycolatopsis taiwanensis</name>
    <dbReference type="NCBI Taxonomy" id="342230"/>
    <lineage>
        <taxon>Bacteria</taxon>
        <taxon>Bacillati</taxon>
        <taxon>Actinomycetota</taxon>
        <taxon>Actinomycetes</taxon>
        <taxon>Pseudonocardiales</taxon>
        <taxon>Pseudonocardiaceae</taxon>
        <taxon>Amycolatopsis</taxon>
    </lineage>
</organism>
<evidence type="ECO:0000313" key="2">
    <source>
        <dbReference type="Proteomes" id="UP001165136"/>
    </source>
</evidence>
<dbReference type="RefSeq" id="WP_285485749.1">
    <property type="nucleotide sequence ID" value="NZ_BSTI01000001.1"/>
</dbReference>
<dbReference type="EMBL" id="BSTI01000001">
    <property type="protein sequence ID" value="GLY63942.1"/>
    <property type="molecule type" value="Genomic_DNA"/>
</dbReference>
<comment type="caution">
    <text evidence="1">The sequence shown here is derived from an EMBL/GenBank/DDBJ whole genome shotgun (WGS) entry which is preliminary data.</text>
</comment>
<gene>
    <name evidence="1" type="ORF">Atai01_05610</name>
</gene>
<dbReference type="Proteomes" id="UP001165136">
    <property type="component" value="Unassembled WGS sequence"/>
</dbReference>
<protein>
    <submittedName>
        <fullName evidence="1">Uncharacterized protein</fullName>
    </submittedName>
</protein>
<evidence type="ECO:0000313" key="1">
    <source>
        <dbReference type="EMBL" id="GLY63942.1"/>
    </source>
</evidence>
<sequence>MSVDLSAVISATAQWLLRAYPPGEGALSTALAEAQARQAVAVAAWLRYPTAVDASLLNVVGPGGSGRLDWLAGVETAEASEDEYAWRTWVDEVVASWAACLLADPRMAASAASAVADSEHLSGMACDFRRLTDPDARDRQAAILLRHPDLLAPIAELHAAELHDRLDQSSAEAA</sequence>
<keyword evidence="2" id="KW-1185">Reference proteome</keyword>
<dbReference type="AlphaFoldDB" id="A0A9W6QXR4"/>